<protein>
    <submittedName>
        <fullName evidence="1">Uncharacterized protein</fullName>
    </submittedName>
</protein>
<evidence type="ECO:0000313" key="1">
    <source>
        <dbReference type="EMBL" id="KAG5832874.1"/>
    </source>
</evidence>
<reference evidence="1" key="1">
    <citation type="submission" date="2021-01" db="EMBL/GenBank/DDBJ databases">
        <title>A chromosome-scale assembly of European eel, Anguilla anguilla.</title>
        <authorList>
            <person name="Henkel C."/>
            <person name="Jong-Raadsen S.A."/>
            <person name="Dufour S."/>
            <person name="Weltzien F.-A."/>
            <person name="Palstra A.P."/>
            <person name="Pelster B."/>
            <person name="Spaink H.P."/>
            <person name="Van Den Thillart G.E."/>
            <person name="Jansen H."/>
            <person name="Zahm M."/>
            <person name="Klopp C."/>
            <person name="Cedric C."/>
            <person name="Louis A."/>
            <person name="Berthelot C."/>
            <person name="Parey E."/>
            <person name="Roest Crollius H."/>
            <person name="Montfort J."/>
            <person name="Robinson-Rechavi M."/>
            <person name="Bucao C."/>
            <person name="Bouchez O."/>
            <person name="Gislard M."/>
            <person name="Lluch J."/>
            <person name="Milhes M."/>
            <person name="Lampietro C."/>
            <person name="Lopez Roques C."/>
            <person name="Donnadieu C."/>
            <person name="Braasch I."/>
            <person name="Desvignes T."/>
            <person name="Postlethwait J."/>
            <person name="Bobe J."/>
            <person name="Guiguen Y."/>
            <person name="Dirks R."/>
        </authorList>
    </citation>
    <scope>NUCLEOTIDE SEQUENCE</scope>
    <source>
        <strain evidence="1">Tag_6206</strain>
        <tissue evidence="1">Liver</tissue>
    </source>
</reference>
<sequence>MSTISLTLPLASIRLRFGDICWAAACLVLQSRWKRAAVWYGKRVPSVFARPAERLAGLAGMISPFNLI</sequence>
<dbReference type="AlphaFoldDB" id="A0A9D3RJL2"/>
<evidence type="ECO:0000313" key="2">
    <source>
        <dbReference type="Proteomes" id="UP001044222"/>
    </source>
</evidence>
<dbReference type="Proteomes" id="UP001044222">
    <property type="component" value="Chromosome 17"/>
</dbReference>
<proteinExistence type="predicted"/>
<accession>A0A9D3RJL2</accession>
<keyword evidence="2" id="KW-1185">Reference proteome</keyword>
<gene>
    <name evidence="1" type="ORF">ANANG_G00295820</name>
</gene>
<name>A0A9D3RJL2_ANGAN</name>
<dbReference type="EMBL" id="JAFIRN010000017">
    <property type="protein sequence ID" value="KAG5832874.1"/>
    <property type="molecule type" value="Genomic_DNA"/>
</dbReference>
<comment type="caution">
    <text evidence="1">The sequence shown here is derived from an EMBL/GenBank/DDBJ whole genome shotgun (WGS) entry which is preliminary data.</text>
</comment>
<organism evidence="1 2">
    <name type="scientific">Anguilla anguilla</name>
    <name type="common">European freshwater eel</name>
    <name type="synonym">Muraena anguilla</name>
    <dbReference type="NCBI Taxonomy" id="7936"/>
    <lineage>
        <taxon>Eukaryota</taxon>
        <taxon>Metazoa</taxon>
        <taxon>Chordata</taxon>
        <taxon>Craniata</taxon>
        <taxon>Vertebrata</taxon>
        <taxon>Euteleostomi</taxon>
        <taxon>Actinopterygii</taxon>
        <taxon>Neopterygii</taxon>
        <taxon>Teleostei</taxon>
        <taxon>Anguilliformes</taxon>
        <taxon>Anguillidae</taxon>
        <taxon>Anguilla</taxon>
    </lineage>
</organism>